<feature type="transmembrane region" description="Helical" evidence="1">
    <location>
        <begin position="187"/>
        <end position="205"/>
    </location>
</feature>
<accession>A0A922P4Z9</accession>
<keyword evidence="1" id="KW-0812">Transmembrane</keyword>
<comment type="caution">
    <text evidence="2">The sequence shown here is derived from an EMBL/GenBank/DDBJ whole genome shotgun (WGS) entry which is preliminary data.</text>
</comment>
<dbReference type="RefSeq" id="WP_029617517.1">
    <property type="nucleotide sequence ID" value="NZ_CAJXID010000034.1"/>
</dbReference>
<dbReference type="InterPro" id="IPR009495">
    <property type="entry name" value="NrsF"/>
</dbReference>
<feature type="transmembrane region" description="Helical" evidence="1">
    <location>
        <begin position="159"/>
        <end position="175"/>
    </location>
</feature>
<dbReference type="EMBL" id="JOKJ01000004">
    <property type="protein sequence ID" value="KEQ09995.1"/>
    <property type="molecule type" value="Genomic_DNA"/>
</dbReference>
<evidence type="ECO:0000313" key="2">
    <source>
        <dbReference type="EMBL" id="KEQ09995.1"/>
    </source>
</evidence>
<sequence length="211" mass="22217">MKTDELINLLSQDSAVRFRFGQALAVALLAGVLLAGLFFFAAMGFRPDIYAALESLRFIFKLVVTLALFLAASNLMVQIGRPGARLQWPAVTLVLVPLLLVGAVVAELAAVPSARWGAQMIGRNAHECLSLIPLLSIGPLSAFILALRQGAPQHPGRAGAVAGLAAGGLAAAFYASNCTDDSPLFVALWYTLAIGIVTGAGYLAGKRWLTW</sequence>
<reference evidence="2 3" key="1">
    <citation type="submission" date="2014-06" db="EMBL/GenBank/DDBJ databases">
        <title>Rhizobium pelagicum/R2-400B4.</title>
        <authorList>
            <person name="Kimes N.E."/>
            <person name="Lopez-Perez M."/>
        </authorList>
    </citation>
    <scope>NUCLEOTIDE SEQUENCE [LARGE SCALE GENOMIC DNA]</scope>
    <source>
        <strain evidence="2 3">R2-400B4</strain>
    </source>
</reference>
<feature type="transmembrane region" description="Helical" evidence="1">
    <location>
        <begin position="58"/>
        <end position="77"/>
    </location>
</feature>
<evidence type="ECO:0000256" key="1">
    <source>
        <dbReference type="SAM" id="Phobius"/>
    </source>
</evidence>
<dbReference type="OrthoDB" id="9816468at2"/>
<keyword evidence="1" id="KW-1133">Transmembrane helix</keyword>
<keyword evidence="1" id="KW-0472">Membrane</keyword>
<name>A0A922P4Z9_9HYPH</name>
<dbReference type="Proteomes" id="UP000052167">
    <property type="component" value="Unassembled WGS sequence"/>
</dbReference>
<feature type="transmembrane region" description="Helical" evidence="1">
    <location>
        <begin position="129"/>
        <end position="147"/>
    </location>
</feature>
<dbReference type="AlphaFoldDB" id="A0A922P4Z9"/>
<protein>
    <recommendedName>
        <fullName evidence="4">DUF1109 family protein</fullName>
    </recommendedName>
</protein>
<keyword evidence="3" id="KW-1185">Reference proteome</keyword>
<gene>
    <name evidence="2" type="ORF">GV68_18505</name>
</gene>
<evidence type="ECO:0000313" key="3">
    <source>
        <dbReference type="Proteomes" id="UP000052167"/>
    </source>
</evidence>
<evidence type="ECO:0008006" key="4">
    <source>
        <dbReference type="Google" id="ProtNLM"/>
    </source>
</evidence>
<feature type="transmembrane region" description="Helical" evidence="1">
    <location>
        <begin position="89"/>
        <end position="109"/>
    </location>
</feature>
<feature type="transmembrane region" description="Helical" evidence="1">
    <location>
        <begin position="20"/>
        <end position="46"/>
    </location>
</feature>
<organism evidence="2 3">
    <name type="scientific">Pseudorhizobium pelagicum</name>
    <dbReference type="NCBI Taxonomy" id="1509405"/>
    <lineage>
        <taxon>Bacteria</taxon>
        <taxon>Pseudomonadati</taxon>
        <taxon>Pseudomonadota</taxon>
        <taxon>Alphaproteobacteria</taxon>
        <taxon>Hyphomicrobiales</taxon>
        <taxon>Rhizobiaceae</taxon>
        <taxon>Rhizobium/Agrobacterium group</taxon>
        <taxon>Pseudorhizobium</taxon>
    </lineage>
</organism>
<proteinExistence type="predicted"/>
<dbReference type="Pfam" id="PF06532">
    <property type="entry name" value="NrsF"/>
    <property type="match status" value="1"/>
</dbReference>